<dbReference type="Proteomes" id="UP000034616">
    <property type="component" value="Unassembled WGS sequence"/>
</dbReference>
<gene>
    <name evidence="1" type="ORF">UU35_C0006G0036</name>
</gene>
<organism evidence="1 2">
    <name type="scientific">Candidatus Uhrbacteria bacterium GW2011_GWC2_41_11</name>
    <dbReference type="NCBI Taxonomy" id="1618985"/>
    <lineage>
        <taxon>Bacteria</taxon>
        <taxon>Candidatus Uhriibacteriota</taxon>
    </lineage>
</organism>
<sequence length="414" mass="44331">MWTRLGFSCLGLALLLVGCVPGTQYDERVIITDPAILASDDDGDGYNEEDDGDCNDANASVYPGAGEVCNEVDDDCDGVVDDGLNTTTWYLDWDSDGYGSNSEIHIDSCDSVHDGYVTVAGDCDDTNPVIHPNASEVANNHLDDDCDGLVDEVPYNDTDADGDGSLDQDDCAPNNQAIYPGAGEVCNGLDDDCDKSIDEGFFATYFLDSDGDGYGNEDGTPYGPCKPSIGVYVTNNLDCNDASASVHPGATETCDGEDEDCDGVADEGLTCADDSDPVDIRENLSWIDVQDNKVGLKYGYVFSSGTDVSEIAVTGEGIQGDWGYNANNRASYNSSTDFLWFSFDDGLYRVTWRTDGANSNQSTWAEYGSYCSSSSSDSVLCHTNTAEQEYGYSLCFVVDDGEVYQASVKDCDAI</sequence>
<dbReference type="InterPro" id="IPR021655">
    <property type="entry name" value="Put_metal-bd"/>
</dbReference>
<name>A0A0G0UDU5_9BACT</name>
<reference evidence="1 2" key="1">
    <citation type="journal article" date="2015" name="Nature">
        <title>rRNA introns, odd ribosomes, and small enigmatic genomes across a large radiation of phyla.</title>
        <authorList>
            <person name="Brown C.T."/>
            <person name="Hug L.A."/>
            <person name="Thomas B.C."/>
            <person name="Sharon I."/>
            <person name="Castelle C.J."/>
            <person name="Singh A."/>
            <person name="Wilkins M.J."/>
            <person name="Williams K.H."/>
            <person name="Banfield J.F."/>
        </authorList>
    </citation>
    <scope>NUCLEOTIDE SEQUENCE [LARGE SCALE GENOMIC DNA]</scope>
</reference>
<proteinExistence type="predicted"/>
<protein>
    <submittedName>
        <fullName evidence="1">Regulator of chromosome condensation</fullName>
    </submittedName>
</protein>
<comment type="caution">
    <text evidence="1">The sequence shown here is derived from an EMBL/GenBank/DDBJ whole genome shotgun (WGS) entry which is preliminary data.</text>
</comment>
<evidence type="ECO:0000313" key="2">
    <source>
        <dbReference type="Proteomes" id="UP000034616"/>
    </source>
</evidence>
<dbReference type="PROSITE" id="PS51257">
    <property type="entry name" value="PROKAR_LIPOPROTEIN"/>
    <property type="match status" value="1"/>
</dbReference>
<dbReference type="Pfam" id="PF11617">
    <property type="entry name" value="Cu-binding_MopE"/>
    <property type="match status" value="4"/>
</dbReference>
<accession>A0A0G0UDU5</accession>
<evidence type="ECO:0000313" key="1">
    <source>
        <dbReference type="EMBL" id="KKR87083.1"/>
    </source>
</evidence>
<dbReference type="AlphaFoldDB" id="A0A0G0UDU5"/>
<dbReference type="PATRIC" id="fig|1618985.3.peg.513"/>
<dbReference type="EMBL" id="LCAH01000006">
    <property type="protein sequence ID" value="KKR87083.1"/>
    <property type="molecule type" value="Genomic_DNA"/>
</dbReference>